<reference evidence="11" key="2">
    <citation type="submission" date="2021-04" db="EMBL/GenBank/DDBJ databases">
        <authorList>
            <person name="Gilroy R."/>
        </authorList>
    </citation>
    <scope>NUCLEOTIDE SEQUENCE</scope>
    <source>
        <strain evidence="11">ChiSjej5B23-15282</strain>
    </source>
</reference>
<name>A0A9D2ARN6_9FIRM</name>
<keyword evidence="8" id="KW-0472">Membrane</keyword>
<evidence type="ECO:0000256" key="8">
    <source>
        <dbReference type="SAM" id="Phobius"/>
    </source>
</evidence>
<dbReference type="InterPro" id="IPR005467">
    <property type="entry name" value="His_kinase_dom"/>
</dbReference>
<dbReference type="GO" id="GO:0016020">
    <property type="term" value="C:membrane"/>
    <property type="evidence" value="ECO:0007669"/>
    <property type="project" value="UniProtKB-SubCell"/>
</dbReference>
<feature type="transmembrane region" description="Helical" evidence="8">
    <location>
        <begin position="162"/>
        <end position="181"/>
    </location>
</feature>
<comment type="catalytic activity">
    <reaction evidence="1">
        <text>ATP + protein L-histidine = ADP + protein N-phospho-L-histidine.</text>
        <dbReference type="EC" id="2.7.13.3"/>
    </reaction>
</comment>
<dbReference type="GO" id="GO:0000155">
    <property type="term" value="F:phosphorelay sensor kinase activity"/>
    <property type="evidence" value="ECO:0007669"/>
    <property type="project" value="InterPro"/>
</dbReference>
<dbReference type="Pfam" id="PF06580">
    <property type="entry name" value="His_kinase"/>
    <property type="match status" value="1"/>
</dbReference>
<protein>
    <recommendedName>
        <fullName evidence="3">histidine kinase</fullName>
        <ecNumber evidence="3">2.7.13.3</ecNumber>
    </recommendedName>
</protein>
<keyword evidence="8" id="KW-1133">Transmembrane helix</keyword>
<reference evidence="11" key="1">
    <citation type="journal article" date="2021" name="PeerJ">
        <title>Extensive microbial diversity within the chicken gut microbiome revealed by metagenomics and culture.</title>
        <authorList>
            <person name="Gilroy R."/>
            <person name="Ravi A."/>
            <person name="Getino M."/>
            <person name="Pursley I."/>
            <person name="Horton D.L."/>
            <person name="Alikhan N.F."/>
            <person name="Baker D."/>
            <person name="Gharbi K."/>
            <person name="Hall N."/>
            <person name="Watson M."/>
            <person name="Adriaenssens E.M."/>
            <person name="Foster-Nyarko E."/>
            <person name="Jarju S."/>
            <person name="Secka A."/>
            <person name="Antonio M."/>
            <person name="Oren A."/>
            <person name="Chaudhuri R.R."/>
            <person name="La Ragione R."/>
            <person name="Hildebrand F."/>
            <person name="Pallen M.J."/>
        </authorList>
    </citation>
    <scope>NUCLEOTIDE SEQUENCE</scope>
    <source>
        <strain evidence="11">ChiSjej5B23-15282</strain>
    </source>
</reference>
<evidence type="ECO:0000256" key="3">
    <source>
        <dbReference type="ARBA" id="ARBA00012438"/>
    </source>
</evidence>
<dbReference type="PROSITE" id="PS50109">
    <property type="entry name" value="HIS_KIN"/>
    <property type="match status" value="1"/>
</dbReference>
<sequence length="463" mass="52075">TLSGNPLESYIDSMYVVSAQGLIAVTQKTGMVTVEQILGSPVFDETGGEYRVTALITESVIEKGKTKLVYLYPIDARYGSWLYVEVDEKLFSDQLLPYADSSDILIKNVQGEGAWYSSPGLEERIERGEKAKARLEKMSFEPFGVTVETMVDTNLYSPENGYTPYIILMMVVFAICLSAFVSRTISKRITKPLHALSRHISRLAQEKVLHTDPSIEEGEDEIAEIGREFNKLVTHINSLIRLQTKMYEQKQKLEMNALQAQINPHFLYNTLDSIRWMAVIQGADSIANTVVSLENLLRNIAKGVGDRIPLREELSLVRDYVALQQVRYVEIFDYICNVPEEYGDYLIVKMTLQPIVENAIFHGIEPTGEYGEIRVSAGEEEGGLYITVEDNGMGMDEAELDELTKSKARKSAVSGIGISNVDERLKMNYGQEYGLSYESKKGRYTRVTVHIPKQKPVDEEEGG</sequence>
<evidence type="ECO:0000256" key="5">
    <source>
        <dbReference type="ARBA" id="ARBA00022679"/>
    </source>
</evidence>
<dbReference type="EMBL" id="DXFA01000036">
    <property type="protein sequence ID" value="HIX47812.1"/>
    <property type="molecule type" value="Genomic_DNA"/>
</dbReference>
<dbReference type="InterPro" id="IPR050640">
    <property type="entry name" value="Bact_2-comp_sensor_kinase"/>
</dbReference>
<evidence type="ECO:0000313" key="12">
    <source>
        <dbReference type="Proteomes" id="UP000824243"/>
    </source>
</evidence>
<evidence type="ECO:0000256" key="7">
    <source>
        <dbReference type="ARBA" id="ARBA00023012"/>
    </source>
</evidence>
<dbReference type="PANTHER" id="PTHR34220:SF7">
    <property type="entry name" value="SENSOR HISTIDINE KINASE YPDA"/>
    <property type="match status" value="1"/>
</dbReference>
<dbReference type="InterPro" id="IPR010559">
    <property type="entry name" value="Sig_transdc_His_kin_internal"/>
</dbReference>
<evidence type="ECO:0000259" key="9">
    <source>
        <dbReference type="PROSITE" id="PS50109"/>
    </source>
</evidence>
<gene>
    <name evidence="11" type="ORF">H9981_02150</name>
</gene>
<feature type="domain" description="HAMP" evidence="10">
    <location>
        <begin position="187"/>
        <end position="241"/>
    </location>
</feature>
<dbReference type="AlphaFoldDB" id="A0A9D2ARN6"/>
<organism evidence="11 12">
    <name type="scientific">Candidatus Mediterraneibacter caccavium</name>
    <dbReference type="NCBI Taxonomy" id="2838661"/>
    <lineage>
        <taxon>Bacteria</taxon>
        <taxon>Bacillati</taxon>
        <taxon>Bacillota</taxon>
        <taxon>Clostridia</taxon>
        <taxon>Lachnospirales</taxon>
        <taxon>Lachnospiraceae</taxon>
        <taxon>Mediterraneibacter</taxon>
    </lineage>
</organism>
<keyword evidence="6 11" id="KW-0418">Kinase</keyword>
<keyword evidence="7" id="KW-0902">Two-component regulatory system</keyword>
<dbReference type="EC" id="2.7.13.3" evidence="3"/>
<accession>A0A9D2ARN6</accession>
<dbReference type="SUPFAM" id="SSF55874">
    <property type="entry name" value="ATPase domain of HSP90 chaperone/DNA topoisomerase II/histidine kinase"/>
    <property type="match status" value="1"/>
</dbReference>
<dbReference type="Pfam" id="PF02518">
    <property type="entry name" value="HATPase_c"/>
    <property type="match status" value="1"/>
</dbReference>
<dbReference type="SMART" id="SM00387">
    <property type="entry name" value="HATPase_c"/>
    <property type="match status" value="1"/>
</dbReference>
<dbReference type="InterPro" id="IPR003594">
    <property type="entry name" value="HATPase_dom"/>
</dbReference>
<feature type="domain" description="Histidine kinase" evidence="9">
    <location>
        <begin position="184"/>
        <end position="455"/>
    </location>
</feature>
<dbReference type="Gene3D" id="6.10.340.10">
    <property type="match status" value="1"/>
</dbReference>
<dbReference type="InterPro" id="IPR036890">
    <property type="entry name" value="HATPase_C_sf"/>
</dbReference>
<feature type="non-terminal residue" evidence="11">
    <location>
        <position position="1"/>
    </location>
</feature>
<dbReference type="Gene3D" id="3.30.565.10">
    <property type="entry name" value="Histidine kinase-like ATPase, C-terminal domain"/>
    <property type="match status" value="1"/>
</dbReference>
<dbReference type="Proteomes" id="UP000824243">
    <property type="component" value="Unassembled WGS sequence"/>
</dbReference>
<evidence type="ECO:0000259" key="10">
    <source>
        <dbReference type="PROSITE" id="PS50885"/>
    </source>
</evidence>
<evidence type="ECO:0000313" key="11">
    <source>
        <dbReference type="EMBL" id="HIX47812.1"/>
    </source>
</evidence>
<keyword evidence="5" id="KW-0808">Transferase</keyword>
<dbReference type="PROSITE" id="PS50885">
    <property type="entry name" value="HAMP"/>
    <property type="match status" value="1"/>
</dbReference>
<dbReference type="SMART" id="SM00304">
    <property type="entry name" value="HAMP"/>
    <property type="match status" value="1"/>
</dbReference>
<dbReference type="InterPro" id="IPR003660">
    <property type="entry name" value="HAMP_dom"/>
</dbReference>
<evidence type="ECO:0000256" key="4">
    <source>
        <dbReference type="ARBA" id="ARBA00022553"/>
    </source>
</evidence>
<dbReference type="Pfam" id="PF00672">
    <property type="entry name" value="HAMP"/>
    <property type="match status" value="1"/>
</dbReference>
<evidence type="ECO:0000256" key="2">
    <source>
        <dbReference type="ARBA" id="ARBA00004370"/>
    </source>
</evidence>
<dbReference type="PANTHER" id="PTHR34220">
    <property type="entry name" value="SENSOR HISTIDINE KINASE YPDA"/>
    <property type="match status" value="1"/>
</dbReference>
<comment type="subcellular location">
    <subcellularLocation>
        <location evidence="2">Membrane</location>
    </subcellularLocation>
</comment>
<dbReference type="CDD" id="cd06225">
    <property type="entry name" value="HAMP"/>
    <property type="match status" value="1"/>
</dbReference>
<proteinExistence type="predicted"/>
<evidence type="ECO:0000256" key="1">
    <source>
        <dbReference type="ARBA" id="ARBA00000085"/>
    </source>
</evidence>
<comment type="caution">
    <text evidence="11">The sequence shown here is derived from an EMBL/GenBank/DDBJ whole genome shotgun (WGS) entry which is preliminary data.</text>
</comment>
<keyword evidence="4" id="KW-0597">Phosphoprotein</keyword>
<keyword evidence="8" id="KW-0812">Transmembrane</keyword>
<evidence type="ECO:0000256" key="6">
    <source>
        <dbReference type="ARBA" id="ARBA00022777"/>
    </source>
</evidence>